<evidence type="ECO:0000256" key="2">
    <source>
        <dbReference type="ARBA" id="ARBA00008823"/>
    </source>
</evidence>
<keyword evidence="6 14" id="KW-0812">Transmembrane</keyword>
<dbReference type="OrthoDB" id="3711263at2"/>
<dbReference type="HAMAP" id="MF_00286">
    <property type="entry name" value="DsbB"/>
    <property type="match status" value="1"/>
</dbReference>
<feature type="topological domain" description="Periplasmic" evidence="14">
    <location>
        <begin position="27"/>
        <end position="44"/>
    </location>
</feature>
<dbReference type="InterPro" id="IPR022920">
    <property type="entry name" value="Disulphide_bond_form_DsbB"/>
</dbReference>
<feature type="transmembrane region" description="Helical" evidence="15">
    <location>
        <begin position="9"/>
        <end position="26"/>
    </location>
</feature>
<organism evidence="17 18">
    <name type="scientific">Pseudomonas cichorii</name>
    <dbReference type="NCBI Taxonomy" id="36746"/>
    <lineage>
        <taxon>Bacteria</taxon>
        <taxon>Pseudomonadati</taxon>
        <taxon>Pseudomonadota</taxon>
        <taxon>Gammaproteobacteria</taxon>
        <taxon>Pseudomonadales</taxon>
        <taxon>Pseudomonadaceae</taxon>
        <taxon>Pseudomonas</taxon>
    </lineage>
</organism>
<comment type="similarity">
    <text evidence="2 14">Belongs to the DsbB family.</text>
</comment>
<comment type="function">
    <text evidence="14">Required for disulfide bond formation in some periplasmic proteins. Acts by oxidizing the DsbA protein.</text>
</comment>
<keyword evidence="12 14" id="KW-0143">Chaperone</keyword>
<evidence type="ECO:0000256" key="13">
    <source>
        <dbReference type="ARBA" id="ARBA00023284"/>
    </source>
</evidence>
<keyword evidence="4 14" id="KW-1003">Cell membrane</keyword>
<dbReference type="GO" id="GO:0015035">
    <property type="term" value="F:protein-disulfide reductase activity"/>
    <property type="evidence" value="ECO:0007669"/>
    <property type="project" value="UniProtKB-UniRule"/>
</dbReference>
<dbReference type="InterPro" id="IPR023380">
    <property type="entry name" value="DsbB-like_sf"/>
</dbReference>
<keyword evidence="5" id="KW-0997">Cell inner membrane</keyword>
<comment type="subcellular location">
    <subcellularLocation>
        <location evidence="1">Cell inner membrane</location>
        <topology evidence="1">Multi-pass membrane protein</topology>
    </subcellularLocation>
    <subcellularLocation>
        <location evidence="14">Cell membrane</location>
        <topology evidence="14">Multi-pass membrane protein</topology>
    </subcellularLocation>
</comment>
<evidence type="ECO:0000256" key="1">
    <source>
        <dbReference type="ARBA" id="ARBA00004429"/>
    </source>
</evidence>
<dbReference type="GeneID" id="93656941"/>
<evidence type="ECO:0000256" key="14">
    <source>
        <dbReference type="HAMAP-Rule" id="MF_00286"/>
    </source>
</evidence>
<keyword evidence="3 14" id="KW-0813">Transport</keyword>
<keyword evidence="10 14" id="KW-0472">Membrane</keyword>
<comment type="caution">
    <text evidence="17">The sequence shown here is derived from an EMBL/GenBank/DDBJ whole genome shotgun (WGS) entry which is preliminary data.</text>
</comment>
<dbReference type="Gene3D" id="1.20.1550.10">
    <property type="entry name" value="DsbB-like"/>
    <property type="match status" value="1"/>
</dbReference>
<evidence type="ECO:0000313" key="16">
    <source>
        <dbReference type="EMBL" id="GFM93122.1"/>
    </source>
</evidence>
<evidence type="ECO:0000256" key="4">
    <source>
        <dbReference type="ARBA" id="ARBA00022475"/>
    </source>
</evidence>
<evidence type="ECO:0000256" key="8">
    <source>
        <dbReference type="ARBA" id="ARBA00022989"/>
    </source>
</evidence>
<evidence type="ECO:0000313" key="17">
    <source>
        <dbReference type="EMBL" id="RMR62177.1"/>
    </source>
</evidence>
<feature type="transmembrane region" description="Helical" evidence="15">
    <location>
        <begin position="69"/>
        <end position="90"/>
    </location>
</feature>
<feature type="topological domain" description="Cytoplasmic" evidence="14">
    <location>
        <begin position="162"/>
        <end position="175"/>
    </location>
</feature>
<evidence type="ECO:0000313" key="19">
    <source>
        <dbReference type="Proteomes" id="UP000614982"/>
    </source>
</evidence>
<dbReference type="Proteomes" id="UP000278332">
    <property type="component" value="Unassembled WGS sequence"/>
</dbReference>
<feature type="disulfide bond" description="Redox-active" evidence="14">
    <location>
        <begin position="36"/>
        <end position="39"/>
    </location>
</feature>
<comment type="caution">
    <text evidence="14">Lacks conserved residue(s) required for the propagation of feature annotation.</text>
</comment>
<evidence type="ECO:0000313" key="18">
    <source>
        <dbReference type="Proteomes" id="UP000278332"/>
    </source>
</evidence>
<dbReference type="PANTHER" id="PTHR36570">
    <property type="entry name" value="DISULFIDE BOND FORMATION PROTEIN B"/>
    <property type="match status" value="1"/>
</dbReference>
<evidence type="ECO:0000256" key="11">
    <source>
        <dbReference type="ARBA" id="ARBA00023157"/>
    </source>
</evidence>
<evidence type="ECO:0000256" key="12">
    <source>
        <dbReference type="ARBA" id="ARBA00023186"/>
    </source>
</evidence>
<dbReference type="PANTHER" id="PTHR36570:SF3">
    <property type="entry name" value="DISULFIDE BOND FORMATION PROTEIN B"/>
    <property type="match status" value="1"/>
</dbReference>
<dbReference type="EMBL" id="BLWA01000008">
    <property type="protein sequence ID" value="GFM93122.1"/>
    <property type="molecule type" value="Genomic_DNA"/>
</dbReference>
<dbReference type="InterPro" id="IPR003752">
    <property type="entry name" value="DiS_bond_form_DsbB/BdbC"/>
</dbReference>
<dbReference type="Proteomes" id="UP000614982">
    <property type="component" value="Unassembled WGS sequence"/>
</dbReference>
<evidence type="ECO:0000256" key="9">
    <source>
        <dbReference type="ARBA" id="ARBA00023002"/>
    </source>
</evidence>
<evidence type="ECO:0000256" key="5">
    <source>
        <dbReference type="ARBA" id="ARBA00022519"/>
    </source>
</evidence>
<feature type="transmembrane region" description="Helical" evidence="15">
    <location>
        <begin position="32"/>
        <end position="57"/>
    </location>
</feature>
<evidence type="ECO:0000256" key="7">
    <source>
        <dbReference type="ARBA" id="ARBA00022982"/>
    </source>
</evidence>
<protein>
    <recommendedName>
        <fullName evidence="14">Disulfide bond formation protein B</fullName>
    </recommendedName>
    <alternativeName>
        <fullName evidence="14">Disulfide oxidoreductase</fullName>
    </alternativeName>
</protein>
<dbReference type="AlphaFoldDB" id="A0A3M4WEQ9"/>
<dbReference type="EMBL" id="RBRY01000027">
    <property type="protein sequence ID" value="RMR62177.1"/>
    <property type="molecule type" value="Genomic_DNA"/>
</dbReference>
<name>A0A3M4WEQ9_PSECI</name>
<dbReference type="Pfam" id="PF02600">
    <property type="entry name" value="DsbB"/>
    <property type="match status" value="1"/>
</dbReference>
<gene>
    <name evidence="14 16" type="primary">dsbB</name>
    <name evidence="17" type="ORF">ALP84_01970</name>
    <name evidence="16" type="ORF">PSCICP_30940</name>
</gene>
<keyword evidence="9 14" id="KW-0560">Oxidoreductase</keyword>
<keyword evidence="19" id="KW-1185">Reference proteome</keyword>
<evidence type="ECO:0000256" key="3">
    <source>
        <dbReference type="ARBA" id="ARBA00022448"/>
    </source>
</evidence>
<feature type="transmembrane region" description="Helical" evidence="15">
    <location>
        <begin position="143"/>
        <end position="160"/>
    </location>
</feature>
<keyword evidence="8 14" id="KW-1133">Transmembrane helix</keyword>
<feature type="topological domain" description="Cytoplasmic" evidence="14">
    <location>
        <begin position="1"/>
        <end position="9"/>
    </location>
</feature>
<reference evidence="17 18" key="1">
    <citation type="submission" date="2018-08" db="EMBL/GenBank/DDBJ databases">
        <title>Recombination of ecologically and evolutionarily significant loci maintains genetic cohesion in the Pseudomonas syringae species complex.</title>
        <authorList>
            <person name="Dillon M."/>
            <person name="Thakur S."/>
            <person name="Almeida R.N.D."/>
            <person name="Weir B.S."/>
            <person name="Guttman D.S."/>
        </authorList>
    </citation>
    <scope>NUCLEOTIDE SEQUENCE [LARGE SCALE GENOMIC DNA]</scope>
    <source>
        <strain evidence="17 18">ICMP 6917</strain>
    </source>
</reference>
<accession>A0A3M4WEQ9</accession>
<keyword evidence="13 14" id="KW-0676">Redox-active center</keyword>
<evidence type="ECO:0000256" key="6">
    <source>
        <dbReference type="ARBA" id="ARBA00022692"/>
    </source>
</evidence>
<dbReference type="RefSeq" id="WP_025257974.1">
    <property type="nucleotide sequence ID" value="NZ_BLVX01000011.1"/>
</dbReference>
<dbReference type="GO" id="GO:0009055">
    <property type="term" value="F:electron transfer activity"/>
    <property type="evidence" value="ECO:0007669"/>
    <property type="project" value="UniProtKB-UniRule"/>
</dbReference>
<dbReference type="GO" id="GO:0005886">
    <property type="term" value="C:plasma membrane"/>
    <property type="evidence" value="ECO:0007669"/>
    <property type="project" value="UniProtKB-SubCell"/>
</dbReference>
<dbReference type="InterPro" id="IPR050183">
    <property type="entry name" value="DsbB"/>
</dbReference>
<evidence type="ECO:0000256" key="15">
    <source>
        <dbReference type="SAM" id="Phobius"/>
    </source>
</evidence>
<evidence type="ECO:0000256" key="10">
    <source>
        <dbReference type="ARBA" id="ARBA00023136"/>
    </source>
</evidence>
<reference evidence="16 19" key="2">
    <citation type="submission" date="2020-05" db="EMBL/GenBank/DDBJ databases">
        <title>Genetic diversity of Pseudomonas cichorii.</title>
        <authorList>
            <person name="Tani S."/>
            <person name="Yagi H."/>
            <person name="Hashimoto S."/>
            <person name="Iiyama K."/>
            <person name="Furuya N."/>
        </authorList>
    </citation>
    <scope>NUCLEOTIDE SEQUENCE [LARGE SCALE GENOMIC DNA]</scope>
    <source>
        <strain evidence="16 19">LMG 2162</strain>
    </source>
</reference>
<proteinExistence type="inferred from homology"/>
<keyword evidence="7 14" id="KW-0249">Electron transport</keyword>
<keyword evidence="11 14" id="KW-1015">Disulfide bond</keyword>
<dbReference type="SUPFAM" id="SSF158442">
    <property type="entry name" value="DsbB-like"/>
    <property type="match status" value="1"/>
</dbReference>
<feature type="topological domain" description="Cytoplasmic" evidence="14">
    <location>
        <begin position="62"/>
        <end position="67"/>
    </location>
</feature>
<sequence length="175" mass="19225">MYLARTRTLFFLAFIASGLIIGATLYLQHAFGLVPCLLCLIQRALVIGCGLLCLVAAIHSPQEAGWRRYCVALLALALPGALVAGFHIWLQTASAEELMPVVTQYRHLLNALSLESGSEPLHSGTYVCAEINWSLFDITLPEWSLLAFVILCLLALYPLFSGLHRWMSVDTDGGY</sequence>
<dbReference type="GO" id="GO:0006457">
    <property type="term" value="P:protein folding"/>
    <property type="evidence" value="ECO:0007669"/>
    <property type="project" value="InterPro"/>
</dbReference>